<dbReference type="RefSeq" id="WP_261614178.1">
    <property type="nucleotide sequence ID" value="NZ_JALIDZ010000001.1"/>
</dbReference>
<name>A0AAW5QVC0_9HYPH</name>
<sequence length="70" mass="7611">MTWTHQADVLLIALIARGAGMPALMRHLRHVSEAVTEEDIATRIAVMARTETMMRAALEIRSAAKAAEPG</sequence>
<organism evidence="1 2">
    <name type="scientific">Microbaculum marinisediminis</name>
    <dbReference type="NCBI Taxonomy" id="2931392"/>
    <lineage>
        <taxon>Bacteria</taxon>
        <taxon>Pseudomonadati</taxon>
        <taxon>Pseudomonadota</taxon>
        <taxon>Alphaproteobacteria</taxon>
        <taxon>Hyphomicrobiales</taxon>
        <taxon>Tepidamorphaceae</taxon>
        <taxon>Microbaculum</taxon>
    </lineage>
</organism>
<reference evidence="1 2" key="1">
    <citation type="submission" date="2022-04" db="EMBL/GenBank/DDBJ databases">
        <authorList>
            <person name="Ye Y.-Q."/>
            <person name="Du Z.-J."/>
        </authorList>
    </citation>
    <scope>NUCLEOTIDE SEQUENCE [LARGE SCALE GENOMIC DNA]</scope>
    <source>
        <strain evidence="1 2">A6E488</strain>
    </source>
</reference>
<gene>
    <name evidence="1" type="ORF">MUB46_01955</name>
</gene>
<accession>A0AAW5QVC0</accession>
<dbReference type="EMBL" id="JALIDZ010000001">
    <property type="protein sequence ID" value="MCT8970613.1"/>
    <property type="molecule type" value="Genomic_DNA"/>
</dbReference>
<evidence type="ECO:0000313" key="1">
    <source>
        <dbReference type="EMBL" id="MCT8970613.1"/>
    </source>
</evidence>
<protein>
    <submittedName>
        <fullName evidence="1">Uncharacterized protein</fullName>
    </submittedName>
</protein>
<dbReference type="Proteomes" id="UP001320898">
    <property type="component" value="Unassembled WGS sequence"/>
</dbReference>
<keyword evidence="2" id="KW-1185">Reference proteome</keyword>
<evidence type="ECO:0000313" key="2">
    <source>
        <dbReference type="Proteomes" id="UP001320898"/>
    </source>
</evidence>
<comment type="caution">
    <text evidence="1">The sequence shown here is derived from an EMBL/GenBank/DDBJ whole genome shotgun (WGS) entry which is preliminary data.</text>
</comment>
<dbReference type="AlphaFoldDB" id="A0AAW5QVC0"/>
<proteinExistence type="predicted"/>